<dbReference type="FunFam" id="2.30.30.280:FF:000001">
    <property type="entry name" value="tRNA-specific 2-thiouridylase MnmA"/>
    <property type="match status" value="1"/>
</dbReference>
<feature type="site" description="Interaction with tRNA" evidence="9">
    <location>
        <position position="322"/>
    </location>
</feature>
<dbReference type="RefSeq" id="WP_013907161.1">
    <property type="nucleotide sequence ID" value="NC_015681.1"/>
</dbReference>
<dbReference type="STRING" id="667014.Thein_0534"/>
<comment type="similarity">
    <text evidence="9">Belongs to the MnmA/TRMU family.</text>
</comment>
<dbReference type="InterPro" id="IPR023382">
    <property type="entry name" value="MnmA-like_central_sf"/>
</dbReference>
<feature type="site" description="Interaction with tRNA" evidence="9">
    <location>
        <position position="114"/>
    </location>
</feature>
<dbReference type="AlphaFoldDB" id="F8AB45"/>
<dbReference type="EC" id="2.8.1.13" evidence="9"/>
<dbReference type="Gene3D" id="2.40.30.10">
    <property type="entry name" value="Translation factors"/>
    <property type="match status" value="1"/>
</dbReference>
<dbReference type="GO" id="GO:0000049">
    <property type="term" value="F:tRNA binding"/>
    <property type="evidence" value="ECO:0007669"/>
    <property type="project" value="UniProtKB-KW"/>
</dbReference>
<keyword evidence="7" id="KW-1015">Disulfide bond</keyword>
<reference evidence="12 13" key="2">
    <citation type="journal article" date="2012" name="Stand. Genomic Sci.">
        <title>Complete genome sequence of the thermophilic sulfate-reducing ocean bacterium Thermodesulfatator indicus type strain (CIR29812(T)).</title>
        <authorList>
            <person name="Anderson I."/>
            <person name="Saunders E."/>
            <person name="Lapidus A."/>
            <person name="Nolan M."/>
            <person name="Lucas S."/>
            <person name="Tice H."/>
            <person name="Del Rio T.G."/>
            <person name="Cheng J.F."/>
            <person name="Han C."/>
            <person name="Tapia R."/>
            <person name="Goodwin L.A."/>
            <person name="Pitluck S."/>
            <person name="Liolios K."/>
            <person name="Mavromatis K."/>
            <person name="Pagani I."/>
            <person name="Ivanova N."/>
            <person name="Mikhailova N."/>
            <person name="Pati A."/>
            <person name="Chen A."/>
            <person name="Palaniappan K."/>
            <person name="Land M."/>
            <person name="Hauser L."/>
            <person name="Jeffries C.D."/>
            <person name="Chang Y.J."/>
            <person name="Brambilla E.M."/>
            <person name="Rohde M."/>
            <person name="Spring S."/>
            <person name="Goker M."/>
            <person name="Detter J.C."/>
            <person name="Woyke T."/>
            <person name="Bristow J."/>
            <person name="Eisen J.A."/>
            <person name="Markowitz V."/>
            <person name="Hugenholtz P."/>
            <person name="Kyrpides N.C."/>
            <person name="Klenk H.P."/>
        </authorList>
    </citation>
    <scope>NUCLEOTIDE SEQUENCE [LARGE SCALE GENOMIC DNA]</scope>
    <source>
        <strain evidence="13">DSM 15286 / JCM 11887 / CIR29812</strain>
    </source>
</reference>
<keyword evidence="4 9" id="KW-0547">Nucleotide-binding</keyword>
<dbReference type="GO" id="GO:0005737">
    <property type="term" value="C:cytoplasm"/>
    <property type="evidence" value="ECO:0007669"/>
    <property type="project" value="UniProtKB-SubCell"/>
</dbReference>
<dbReference type="Pfam" id="PF20259">
    <property type="entry name" value="tRNA_Me_trans_M"/>
    <property type="match status" value="1"/>
</dbReference>
<sequence>MIAVAMSGGVDSTFAAHLLKKQGKNIFGLFALFSPKDPEKEIVRVKRLTDALKIDLKIVDLTGPFKEKIISYFLKSYRQGLTPNPCVVCNRKIKFGLLLEEAQKLGAQKIATGHYARVIFNEENQCFELFKGKDPGKEQSYFLALLNQKQLSRALFPLGEWKKEDVIKEIVKLGLFNLTSPESQEVCFIRGDYRELFSEEDFPPGEMITVDGRVVGKHQGIYAYTIGQRRGLGVRLGRPYYVVAINAQKNQVIIGPKKYLRCERFLVKNFHLICDAYRQEEIKANVRIRYRHKEAPATIKFFSEKDAEVVFEKPQQAVTPGQFAVAYQEDKVLGGGEIHLKENFIFAD</sequence>
<dbReference type="PANTHER" id="PTHR11933:SF5">
    <property type="entry name" value="MITOCHONDRIAL TRNA-SPECIFIC 2-THIOURIDYLASE 1"/>
    <property type="match status" value="1"/>
</dbReference>
<evidence type="ECO:0000313" key="13">
    <source>
        <dbReference type="Proteomes" id="UP000006793"/>
    </source>
</evidence>
<proteinExistence type="inferred from homology"/>
<organism evidence="12 13">
    <name type="scientific">Thermodesulfatator indicus (strain DSM 15286 / JCM 11887 / CIR29812)</name>
    <dbReference type="NCBI Taxonomy" id="667014"/>
    <lineage>
        <taxon>Bacteria</taxon>
        <taxon>Pseudomonadati</taxon>
        <taxon>Thermodesulfobacteriota</taxon>
        <taxon>Thermodesulfobacteria</taxon>
        <taxon>Thermodesulfobacteriales</taxon>
        <taxon>Thermodesulfatatoraceae</taxon>
        <taxon>Thermodesulfatator</taxon>
    </lineage>
</organism>
<dbReference type="HAMAP" id="MF_00144">
    <property type="entry name" value="tRNA_thiouridyl_MnmA"/>
    <property type="match status" value="1"/>
</dbReference>
<evidence type="ECO:0000259" key="11">
    <source>
        <dbReference type="Pfam" id="PF20259"/>
    </source>
</evidence>
<feature type="region of interest" description="Interaction with tRNA" evidence="9">
    <location>
        <begin position="137"/>
        <end position="139"/>
    </location>
</feature>
<accession>F8AB45</accession>
<feature type="binding site" evidence="9">
    <location>
        <position position="113"/>
    </location>
    <ligand>
        <name>ATP</name>
        <dbReference type="ChEBI" id="CHEBI:30616"/>
    </ligand>
</feature>
<comment type="catalytic activity">
    <reaction evidence="8 9">
        <text>S-sulfanyl-L-cysteinyl-[protein] + uridine(34) in tRNA + AH2 + ATP = 2-thiouridine(34) in tRNA + L-cysteinyl-[protein] + A + AMP + diphosphate + H(+)</text>
        <dbReference type="Rhea" id="RHEA:47032"/>
        <dbReference type="Rhea" id="RHEA-COMP:10131"/>
        <dbReference type="Rhea" id="RHEA-COMP:11726"/>
        <dbReference type="Rhea" id="RHEA-COMP:11727"/>
        <dbReference type="Rhea" id="RHEA-COMP:11728"/>
        <dbReference type="ChEBI" id="CHEBI:13193"/>
        <dbReference type="ChEBI" id="CHEBI:15378"/>
        <dbReference type="ChEBI" id="CHEBI:17499"/>
        <dbReference type="ChEBI" id="CHEBI:29950"/>
        <dbReference type="ChEBI" id="CHEBI:30616"/>
        <dbReference type="ChEBI" id="CHEBI:33019"/>
        <dbReference type="ChEBI" id="CHEBI:61963"/>
        <dbReference type="ChEBI" id="CHEBI:65315"/>
        <dbReference type="ChEBI" id="CHEBI:87170"/>
        <dbReference type="ChEBI" id="CHEBI:456215"/>
        <dbReference type="EC" id="2.8.1.13"/>
    </reaction>
</comment>
<feature type="region of interest" description="Interaction with tRNA" evidence="9">
    <location>
        <begin position="289"/>
        <end position="290"/>
    </location>
</feature>
<evidence type="ECO:0000256" key="7">
    <source>
        <dbReference type="ARBA" id="ARBA00023157"/>
    </source>
</evidence>
<evidence type="ECO:0000256" key="9">
    <source>
        <dbReference type="HAMAP-Rule" id="MF_00144"/>
    </source>
</evidence>
<dbReference type="InterPro" id="IPR046885">
    <property type="entry name" value="MnmA-like_C"/>
</dbReference>
<evidence type="ECO:0000256" key="3">
    <source>
        <dbReference type="ARBA" id="ARBA00022694"/>
    </source>
</evidence>
<dbReference type="HOGENOM" id="CLU_035188_0_0_0"/>
<keyword evidence="1 9" id="KW-0820">tRNA-binding</keyword>
<keyword evidence="6 9" id="KW-0694">RNA-binding</keyword>
<dbReference type="InterPro" id="IPR014729">
    <property type="entry name" value="Rossmann-like_a/b/a_fold"/>
</dbReference>
<dbReference type="SUPFAM" id="SSF52402">
    <property type="entry name" value="Adenine nucleotide alpha hydrolases-like"/>
    <property type="match status" value="1"/>
</dbReference>
<gene>
    <name evidence="9" type="primary">mnmA</name>
    <name evidence="12" type="ordered locus">Thein_0534</name>
</gene>
<comment type="subcellular location">
    <subcellularLocation>
        <location evidence="9">Cytoplasm</location>
    </subcellularLocation>
</comment>
<feature type="domain" description="tRNA-specific 2-thiouridylase MnmA-like C-terminal" evidence="10">
    <location>
        <begin position="264"/>
        <end position="338"/>
    </location>
</feature>
<keyword evidence="13" id="KW-1185">Reference proteome</keyword>
<evidence type="ECO:0000256" key="8">
    <source>
        <dbReference type="ARBA" id="ARBA00051542"/>
    </source>
</evidence>
<dbReference type="KEGG" id="tid:Thein_0534"/>
<dbReference type="PaxDb" id="667014-Thein_0534"/>
<evidence type="ECO:0000259" key="10">
    <source>
        <dbReference type="Pfam" id="PF20258"/>
    </source>
</evidence>
<dbReference type="Gene3D" id="2.30.30.280">
    <property type="entry name" value="Adenine nucleotide alpha hydrolases-like domains"/>
    <property type="match status" value="1"/>
</dbReference>
<dbReference type="InterPro" id="IPR046884">
    <property type="entry name" value="MnmA-like_central"/>
</dbReference>
<evidence type="ECO:0000256" key="5">
    <source>
        <dbReference type="ARBA" id="ARBA00022840"/>
    </source>
</evidence>
<dbReference type="CDD" id="cd01998">
    <property type="entry name" value="MnmA_TRMU-like"/>
    <property type="match status" value="1"/>
</dbReference>
<dbReference type="PANTHER" id="PTHR11933">
    <property type="entry name" value="TRNA 5-METHYLAMINOMETHYL-2-THIOURIDYLATE -METHYLTRANSFERASE"/>
    <property type="match status" value="1"/>
</dbReference>
<dbReference type="Pfam" id="PF03054">
    <property type="entry name" value="tRNA_Me_trans"/>
    <property type="match status" value="1"/>
</dbReference>
<dbReference type="InterPro" id="IPR004506">
    <property type="entry name" value="MnmA-like"/>
</dbReference>
<keyword evidence="5 9" id="KW-0067">ATP-binding</keyword>
<dbReference type="NCBIfam" id="TIGR00420">
    <property type="entry name" value="trmU"/>
    <property type="match status" value="1"/>
</dbReference>
<dbReference type="GO" id="GO:0103016">
    <property type="term" value="F:tRNA-uridine 2-sulfurtransferase activity"/>
    <property type="evidence" value="ECO:0007669"/>
    <property type="project" value="UniProtKB-EC"/>
</dbReference>
<evidence type="ECO:0000256" key="2">
    <source>
        <dbReference type="ARBA" id="ARBA00022679"/>
    </source>
</evidence>
<protein>
    <recommendedName>
        <fullName evidence="9">tRNA-specific 2-thiouridylase MnmA</fullName>
        <ecNumber evidence="9">2.8.1.13</ecNumber>
    </recommendedName>
</protein>
<keyword evidence="9" id="KW-0963">Cytoplasm</keyword>
<evidence type="ECO:0000256" key="6">
    <source>
        <dbReference type="ARBA" id="ARBA00022884"/>
    </source>
</evidence>
<feature type="domain" description="tRNA-specific 2-thiouridylase MnmA-like central" evidence="11">
    <location>
        <begin position="204"/>
        <end position="255"/>
    </location>
</feature>
<feature type="active site" description="Nucleophile" evidence="9">
    <location>
        <position position="89"/>
    </location>
</feature>
<name>F8AB45_THEID</name>
<feature type="binding site" evidence="9">
    <location>
        <begin position="5"/>
        <end position="12"/>
    </location>
    <ligand>
        <name>ATP</name>
        <dbReference type="ChEBI" id="CHEBI:30616"/>
    </ligand>
</feature>
<dbReference type="OrthoDB" id="9800696at2"/>
<dbReference type="EMBL" id="CP002683">
    <property type="protein sequence ID" value="AEH44416.1"/>
    <property type="molecule type" value="Genomic_DNA"/>
</dbReference>
<keyword evidence="2 9" id="KW-0808">Transferase</keyword>
<dbReference type="NCBIfam" id="NF001138">
    <property type="entry name" value="PRK00143.1"/>
    <property type="match status" value="1"/>
</dbReference>
<comment type="function">
    <text evidence="9">Catalyzes the 2-thiolation of uridine at the wobble position (U34) of tRNA, leading to the formation of s(2)U34.</text>
</comment>
<dbReference type="GO" id="GO:0005524">
    <property type="term" value="F:ATP binding"/>
    <property type="evidence" value="ECO:0007669"/>
    <property type="project" value="UniProtKB-KW"/>
</dbReference>
<dbReference type="eggNOG" id="COG0482">
    <property type="taxonomic scope" value="Bacteria"/>
</dbReference>
<dbReference type="GO" id="GO:0002143">
    <property type="term" value="P:tRNA wobble position uridine thiolation"/>
    <property type="evidence" value="ECO:0007669"/>
    <property type="project" value="TreeGrafter"/>
</dbReference>
<dbReference type="PATRIC" id="fig|667014.3.peg.553"/>
<dbReference type="Proteomes" id="UP000006793">
    <property type="component" value="Chromosome"/>
</dbReference>
<dbReference type="FunCoup" id="F8AB45">
    <property type="interactions" value="457"/>
</dbReference>
<dbReference type="InParanoid" id="F8AB45"/>
<feature type="active site" description="Cysteine persulfide intermediate" evidence="9">
    <location>
        <position position="187"/>
    </location>
</feature>
<evidence type="ECO:0000256" key="1">
    <source>
        <dbReference type="ARBA" id="ARBA00022555"/>
    </source>
</evidence>
<evidence type="ECO:0000256" key="4">
    <source>
        <dbReference type="ARBA" id="ARBA00022741"/>
    </source>
</evidence>
<dbReference type="Gene3D" id="3.40.50.620">
    <property type="entry name" value="HUPs"/>
    <property type="match status" value="1"/>
</dbReference>
<reference evidence="13" key="1">
    <citation type="submission" date="2011-04" db="EMBL/GenBank/DDBJ databases">
        <title>The complete genome of Thermodesulfatator indicus DSM 15286.</title>
        <authorList>
            <person name="Lucas S."/>
            <person name="Copeland A."/>
            <person name="Lapidus A."/>
            <person name="Bruce D."/>
            <person name="Goodwin L."/>
            <person name="Pitluck S."/>
            <person name="Peters L."/>
            <person name="Kyrpides N."/>
            <person name="Mavromatis K."/>
            <person name="Pagani I."/>
            <person name="Ivanova N."/>
            <person name="Saunders L."/>
            <person name="Detter J.C."/>
            <person name="Tapia R."/>
            <person name="Han C."/>
            <person name="Land M."/>
            <person name="Hauser L."/>
            <person name="Markowitz V."/>
            <person name="Cheng J.-F."/>
            <person name="Hugenholtz P."/>
            <person name="Woyke T."/>
            <person name="Wu D."/>
            <person name="Spring S."/>
            <person name="Schroeder M."/>
            <person name="Brambilla E."/>
            <person name="Klenk H.-P."/>
            <person name="Eisen J.A."/>
        </authorList>
    </citation>
    <scope>NUCLEOTIDE SEQUENCE [LARGE SCALE GENOMIC DNA]</scope>
    <source>
        <strain evidence="13">DSM 15286 / JCM 11887 / CIR29812</strain>
    </source>
</reference>
<evidence type="ECO:0000313" key="12">
    <source>
        <dbReference type="EMBL" id="AEH44416.1"/>
    </source>
</evidence>
<dbReference type="Pfam" id="PF20258">
    <property type="entry name" value="tRNA_Me_trans_C"/>
    <property type="match status" value="1"/>
</dbReference>
<comment type="caution">
    <text evidence="9">Lacks conserved residue(s) required for the propagation of feature annotation.</text>
</comment>
<keyword evidence="3 9" id="KW-0819">tRNA processing</keyword>